<feature type="compositionally biased region" description="Low complexity" evidence="3">
    <location>
        <begin position="32"/>
        <end position="44"/>
    </location>
</feature>
<dbReference type="PANTHER" id="PTHR47447">
    <property type="entry name" value="OS03G0856100 PROTEIN"/>
    <property type="match status" value="1"/>
</dbReference>
<feature type="compositionally biased region" description="Basic and acidic residues" evidence="3">
    <location>
        <begin position="796"/>
        <end position="805"/>
    </location>
</feature>
<gene>
    <name evidence="4" type="ORF">PCOR1329_LOCUS76878</name>
</gene>
<proteinExistence type="predicted"/>
<feature type="compositionally biased region" description="Polar residues" evidence="3">
    <location>
        <begin position="851"/>
        <end position="861"/>
    </location>
</feature>
<name>A0ABN9XM79_9DINO</name>
<accession>A0ABN9XM79</accession>
<evidence type="ECO:0000313" key="5">
    <source>
        <dbReference type="Proteomes" id="UP001189429"/>
    </source>
</evidence>
<feature type="region of interest" description="Disordered" evidence="3">
    <location>
        <begin position="25"/>
        <end position="56"/>
    </location>
</feature>
<dbReference type="Gene3D" id="1.25.40.10">
    <property type="entry name" value="Tetratricopeptide repeat domain"/>
    <property type="match status" value="4"/>
</dbReference>
<protein>
    <recommendedName>
        <fullName evidence="6">Pentatricopeptide repeat-containing protein, chloroplastic</fullName>
    </recommendedName>
</protein>
<feature type="compositionally biased region" description="Low complexity" evidence="3">
    <location>
        <begin position="779"/>
        <end position="795"/>
    </location>
</feature>
<dbReference type="InterPro" id="IPR002885">
    <property type="entry name" value="PPR_rpt"/>
</dbReference>
<reference evidence="4" key="1">
    <citation type="submission" date="2023-10" db="EMBL/GenBank/DDBJ databases">
        <authorList>
            <person name="Chen Y."/>
            <person name="Shah S."/>
            <person name="Dougan E. K."/>
            <person name="Thang M."/>
            <person name="Chan C."/>
        </authorList>
    </citation>
    <scope>NUCLEOTIDE SEQUENCE [LARGE SCALE GENOMIC DNA]</scope>
</reference>
<dbReference type="NCBIfam" id="TIGR00756">
    <property type="entry name" value="PPR"/>
    <property type="match status" value="2"/>
</dbReference>
<feature type="compositionally biased region" description="Low complexity" evidence="3">
    <location>
        <begin position="722"/>
        <end position="751"/>
    </location>
</feature>
<dbReference type="PROSITE" id="PS51375">
    <property type="entry name" value="PPR"/>
    <property type="match status" value="3"/>
</dbReference>
<keyword evidence="1" id="KW-0677">Repeat</keyword>
<feature type="compositionally biased region" description="Basic residues" evidence="3">
    <location>
        <begin position="768"/>
        <end position="777"/>
    </location>
</feature>
<evidence type="ECO:0000313" key="4">
    <source>
        <dbReference type="EMBL" id="CAK0899349.1"/>
    </source>
</evidence>
<sequence>MPPELSGLRPAAPFEWRAAAATDADVLRGPASDRSASSWRGSARGEPPWAPRRTDKDDVGNAIRACRTSRYDRSSAWWRVIEVLVGAREDAIQLSQLTFNSAIGACRGNWRPALQQLRLMRECSVATDSISGISAIGSCDREWRPALSLLWEVQGDRSGAVWERREKRHDADQAQLFGTAINACALGREWQRAVALLVEARRWHVQPNLAMYNAALRACSLAGDVWEHALALFGGMERDRCAPDEFTFRSAISSVEGCGAWEAALLLLAAHARAGLEPEAILEVSVAGACNDAAEWQQAFELASSLRHSGLFPRDPRGRLKVTNSAIFACKAAGEWRQALAMFSATPHRSVTTYNAAIGAAEAGGALVLPWRARRPWVRAVALLAQMDRLAFEPAEVTYGSAIDCCEKGAEWQRGLDLLWDAVERQVTPLDGICRIAARACAAGGAWQQALLLLQATLRPCDGGNSQIPPATANMICSVVGACGTESAWRRALQLLFELPVDPRVLDVTVFNAAISACETAGEWQQALALFALAGSRGRQAWSPDAVSCNALLSACEKGAQWKRALALLESMRRHGPDPTPTSLNAALSACEKASQWEAALALLAGRAGWHPLGAAQTRAPSARAATAVEGGRVDVEMIPYNAVIAACAKSQEWKRALALLDDALTTHIQPDRIAYSIAIGAVLEAKTVSPSQQPPSDEAGAQKARRGGPRDDVAARRARQRLAGLAGSPGPARAAARGAEAEEGVAAGARSCRRPGTCTTGSPWRATGRRRRRGQGSRRGPASAPAGPGLAGEAEPPRRARGARDGPLWLSAPAPQSQRSTPEPCRSAAPRARRGPPGLEPGRGLPAAVSPTTRRGSTARTEGPCAGGASGAGSPGPPRVAERDAI</sequence>
<feature type="compositionally biased region" description="Low complexity" evidence="3">
    <location>
        <begin position="823"/>
        <end position="849"/>
    </location>
</feature>
<dbReference type="EMBL" id="CAUYUJ010020589">
    <property type="protein sequence ID" value="CAK0899349.1"/>
    <property type="molecule type" value="Genomic_DNA"/>
</dbReference>
<keyword evidence="5" id="KW-1185">Reference proteome</keyword>
<dbReference type="Pfam" id="PF13812">
    <property type="entry name" value="PPR_3"/>
    <property type="match status" value="2"/>
</dbReference>
<dbReference type="PANTHER" id="PTHR47447:SF17">
    <property type="entry name" value="OS12G0638900 PROTEIN"/>
    <property type="match status" value="1"/>
</dbReference>
<feature type="region of interest" description="Disordered" evidence="3">
    <location>
        <begin position="688"/>
        <end position="887"/>
    </location>
</feature>
<feature type="repeat" description="PPR" evidence="2">
    <location>
        <begin position="545"/>
        <end position="579"/>
    </location>
</feature>
<dbReference type="Pfam" id="PF01535">
    <property type="entry name" value="PPR"/>
    <property type="match status" value="1"/>
</dbReference>
<feature type="repeat" description="PPR" evidence="2">
    <location>
        <begin position="637"/>
        <end position="671"/>
    </location>
</feature>
<evidence type="ECO:0000256" key="3">
    <source>
        <dbReference type="SAM" id="MobiDB-lite"/>
    </source>
</evidence>
<feature type="compositionally biased region" description="Gly residues" evidence="3">
    <location>
        <begin position="866"/>
        <end position="875"/>
    </location>
</feature>
<comment type="caution">
    <text evidence="4">The sequence shown here is derived from an EMBL/GenBank/DDBJ whole genome shotgun (WGS) entry which is preliminary data.</text>
</comment>
<dbReference type="InterPro" id="IPR011990">
    <property type="entry name" value="TPR-like_helical_dom_sf"/>
</dbReference>
<evidence type="ECO:0000256" key="1">
    <source>
        <dbReference type="ARBA" id="ARBA00022737"/>
    </source>
</evidence>
<dbReference type="Proteomes" id="UP001189429">
    <property type="component" value="Unassembled WGS sequence"/>
</dbReference>
<feature type="repeat" description="PPR" evidence="2">
    <location>
        <begin position="208"/>
        <end position="243"/>
    </location>
</feature>
<evidence type="ECO:0008006" key="6">
    <source>
        <dbReference type="Google" id="ProtNLM"/>
    </source>
</evidence>
<evidence type="ECO:0000256" key="2">
    <source>
        <dbReference type="PROSITE-ProRule" id="PRU00708"/>
    </source>
</evidence>
<organism evidence="4 5">
    <name type="scientific">Prorocentrum cordatum</name>
    <dbReference type="NCBI Taxonomy" id="2364126"/>
    <lineage>
        <taxon>Eukaryota</taxon>
        <taxon>Sar</taxon>
        <taxon>Alveolata</taxon>
        <taxon>Dinophyceae</taxon>
        <taxon>Prorocentrales</taxon>
        <taxon>Prorocentraceae</taxon>
        <taxon>Prorocentrum</taxon>
    </lineage>
</organism>